<dbReference type="AlphaFoldDB" id="A0A9R1W7J3"/>
<evidence type="ECO:0000313" key="4">
    <source>
        <dbReference type="EMBL" id="KAJ0218848.1"/>
    </source>
</evidence>
<reference evidence="4 5" key="1">
    <citation type="journal article" date="2017" name="Nat. Commun.">
        <title>Genome assembly with in vitro proximity ligation data and whole-genome triplication in lettuce.</title>
        <authorList>
            <person name="Reyes-Chin-Wo S."/>
            <person name="Wang Z."/>
            <person name="Yang X."/>
            <person name="Kozik A."/>
            <person name="Arikit S."/>
            <person name="Song C."/>
            <person name="Xia L."/>
            <person name="Froenicke L."/>
            <person name="Lavelle D.O."/>
            <person name="Truco M.J."/>
            <person name="Xia R."/>
            <person name="Zhu S."/>
            <person name="Xu C."/>
            <person name="Xu H."/>
            <person name="Xu X."/>
            <person name="Cox K."/>
            <person name="Korf I."/>
            <person name="Meyers B.C."/>
            <person name="Michelmore R.W."/>
        </authorList>
    </citation>
    <scope>NUCLEOTIDE SEQUENCE [LARGE SCALE GENOMIC DNA]</scope>
    <source>
        <strain evidence="5">cv. Salinas</strain>
        <tissue evidence="4">Seedlings</tissue>
    </source>
</reference>
<dbReference type="PANTHER" id="PTHR31973">
    <property type="entry name" value="POLYPROTEIN, PUTATIVE-RELATED"/>
    <property type="match status" value="1"/>
</dbReference>
<evidence type="ECO:0000256" key="2">
    <source>
        <dbReference type="SAM" id="Phobius"/>
    </source>
</evidence>
<dbReference type="InterPro" id="IPR007527">
    <property type="entry name" value="Znf_SWIM"/>
</dbReference>
<dbReference type="GO" id="GO:0008270">
    <property type="term" value="F:zinc ion binding"/>
    <property type="evidence" value="ECO:0007669"/>
    <property type="project" value="UniProtKB-KW"/>
</dbReference>
<comment type="caution">
    <text evidence="4">The sequence shown here is derived from an EMBL/GenBank/DDBJ whole genome shotgun (WGS) entry which is preliminary data.</text>
</comment>
<sequence>MKPEQEENFNNLPVYLHNLRQINPHTHTHIKTDLMDRFQSCFLAIRWVVHAFINFFFPVIFIGSVHHRGNYLKTMFVAVAKDGNKLTFPIAFGMVVENNLVSCSWFLMRLKESVGQGREVPFISNMDDVVSSCVDNVFTNSYHGYTFKSFNKYLRTRVGSGRSLETLFWITSKSYTMSIFEQNVFRLSHDACDVLTNIEPISLSFVGMYSTWKFLNIFQYNRLINVMEFDYCTNTVCSNGASKKDAKVCWLASNTNPQQISSSLLTYVYLVFDFKTTCVLDLNDHTCSCGKWHSLDITCCHVITAARHSNMHELVDAVQVYYHADVFQLVYQTQTVHPLPPPSEWEIPDPLMVVLLPM</sequence>
<keyword evidence="1" id="KW-0863">Zinc-finger</keyword>
<keyword evidence="2" id="KW-0472">Membrane</keyword>
<feature type="transmembrane region" description="Helical" evidence="2">
    <location>
        <begin position="44"/>
        <end position="66"/>
    </location>
</feature>
<name>A0A9R1W7J3_LACSA</name>
<keyword evidence="2" id="KW-0812">Transmembrane</keyword>
<feature type="domain" description="SWIM-type" evidence="3">
    <location>
        <begin position="276"/>
        <end position="310"/>
    </location>
</feature>
<keyword evidence="1" id="KW-0479">Metal-binding</keyword>
<protein>
    <recommendedName>
        <fullName evidence="3">SWIM-type domain-containing protein</fullName>
    </recommendedName>
</protein>
<accession>A0A9R1W7J3</accession>
<feature type="transmembrane region" description="Helical" evidence="2">
    <location>
        <begin position="86"/>
        <end position="108"/>
    </location>
</feature>
<dbReference type="PANTHER" id="PTHR31973:SF187">
    <property type="entry name" value="MUTATOR TRANSPOSASE MUDRA PROTEIN"/>
    <property type="match status" value="1"/>
</dbReference>
<dbReference type="PROSITE" id="PS50966">
    <property type="entry name" value="ZF_SWIM"/>
    <property type="match status" value="1"/>
</dbReference>
<dbReference type="EMBL" id="NBSK02000003">
    <property type="protein sequence ID" value="KAJ0218848.1"/>
    <property type="molecule type" value="Genomic_DNA"/>
</dbReference>
<dbReference type="Proteomes" id="UP000235145">
    <property type="component" value="Unassembled WGS sequence"/>
</dbReference>
<dbReference type="Pfam" id="PF04434">
    <property type="entry name" value="SWIM"/>
    <property type="match status" value="1"/>
</dbReference>
<keyword evidence="5" id="KW-1185">Reference proteome</keyword>
<gene>
    <name evidence="4" type="ORF">LSAT_V11C300117200</name>
</gene>
<organism evidence="4 5">
    <name type="scientific">Lactuca sativa</name>
    <name type="common">Garden lettuce</name>
    <dbReference type="NCBI Taxonomy" id="4236"/>
    <lineage>
        <taxon>Eukaryota</taxon>
        <taxon>Viridiplantae</taxon>
        <taxon>Streptophyta</taxon>
        <taxon>Embryophyta</taxon>
        <taxon>Tracheophyta</taxon>
        <taxon>Spermatophyta</taxon>
        <taxon>Magnoliopsida</taxon>
        <taxon>eudicotyledons</taxon>
        <taxon>Gunneridae</taxon>
        <taxon>Pentapetalae</taxon>
        <taxon>asterids</taxon>
        <taxon>campanulids</taxon>
        <taxon>Asterales</taxon>
        <taxon>Asteraceae</taxon>
        <taxon>Cichorioideae</taxon>
        <taxon>Cichorieae</taxon>
        <taxon>Lactucinae</taxon>
        <taxon>Lactuca</taxon>
    </lineage>
</organism>
<keyword evidence="2" id="KW-1133">Transmembrane helix</keyword>
<evidence type="ECO:0000259" key="3">
    <source>
        <dbReference type="PROSITE" id="PS50966"/>
    </source>
</evidence>
<proteinExistence type="predicted"/>
<evidence type="ECO:0000313" key="5">
    <source>
        <dbReference type="Proteomes" id="UP000235145"/>
    </source>
</evidence>
<evidence type="ECO:0000256" key="1">
    <source>
        <dbReference type="PROSITE-ProRule" id="PRU00325"/>
    </source>
</evidence>
<keyword evidence="1" id="KW-0862">Zinc</keyword>